<evidence type="ECO:0000256" key="2">
    <source>
        <dbReference type="ARBA" id="ARBA00022573"/>
    </source>
</evidence>
<keyword evidence="5" id="KW-1185">Reference proteome</keyword>
<evidence type="ECO:0000313" key="5">
    <source>
        <dbReference type="Proteomes" id="UP000006023"/>
    </source>
</evidence>
<dbReference type="STRING" id="1075090.GOAMR_04_00940"/>
<dbReference type="GO" id="GO:0016994">
    <property type="term" value="F:precorrin-6A reductase activity"/>
    <property type="evidence" value="ECO:0007669"/>
    <property type="project" value="InterPro"/>
</dbReference>
<dbReference type="EMBL" id="BAED01000004">
    <property type="protein sequence ID" value="GAB03776.1"/>
    <property type="molecule type" value="Genomic_DNA"/>
</dbReference>
<evidence type="ECO:0000256" key="1">
    <source>
        <dbReference type="ARBA" id="ARBA00004953"/>
    </source>
</evidence>
<dbReference type="PANTHER" id="PTHR36925">
    <property type="entry name" value="COBALT-PRECORRIN-6A REDUCTASE"/>
    <property type="match status" value="1"/>
</dbReference>
<reference evidence="4 5" key="1">
    <citation type="submission" date="2011-11" db="EMBL/GenBank/DDBJ databases">
        <title>Whole genome shotgun sequence of Gordonia amarae NBRC 15530.</title>
        <authorList>
            <person name="Takarada H."/>
            <person name="Hosoyama A."/>
            <person name="Tsuchikane K."/>
            <person name="Katsumata H."/>
            <person name="Yamazaki S."/>
            <person name="Fujita N."/>
        </authorList>
    </citation>
    <scope>NUCLEOTIDE SEQUENCE [LARGE SCALE GENOMIC DNA]</scope>
    <source>
        <strain evidence="4 5">NBRC 15530</strain>
    </source>
</reference>
<evidence type="ECO:0000256" key="3">
    <source>
        <dbReference type="ARBA" id="ARBA00023002"/>
    </source>
</evidence>
<dbReference type="GO" id="GO:0009236">
    <property type="term" value="P:cobalamin biosynthetic process"/>
    <property type="evidence" value="ECO:0007669"/>
    <property type="project" value="UniProtKB-UniPathway"/>
</dbReference>
<evidence type="ECO:0000313" key="4">
    <source>
        <dbReference type="EMBL" id="GAB03776.1"/>
    </source>
</evidence>
<comment type="pathway">
    <text evidence="1">Cofactor biosynthesis; adenosylcobalamin biosynthesis.</text>
</comment>
<keyword evidence="2" id="KW-0169">Cobalamin biosynthesis</keyword>
<dbReference type="RefSeq" id="WP_005181881.1">
    <property type="nucleotide sequence ID" value="NZ_BAED01000004.1"/>
</dbReference>
<dbReference type="eggNOG" id="COG2099">
    <property type="taxonomic scope" value="Bacteria"/>
</dbReference>
<dbReference type="InterPro" id="IPR003723">
    <property type="entry name" value="Precorrin-6x_reduct"/>
</dbReference>
<organism evidence="4 5">
    <name type="scientific">Gordonia amarae NBRC 15530</name>
    <dbReference type="NCBI Taxonomy" id="1075090"/>
    <lineage>
        <taxon>Bacteria</taxon>
        <taxon>Bacillati</taxon>
        <taxon>Actinomycetota</taxon>
        <taxon>Actinomycetes</taxon>
        <taxon>Mycobacteriales</taxon>
        <taxon>Gordoniaceae</taxon>
        <taxon>Gordonia</taxon>
    </lineage>
</organism>
<name>G7GJK1_9ACTN</name>
<dbReference type="AlphaFoldDB" id="G7GJK1"/>
<dbReference type="PROSITE" id="PS51014">
    <property type="entry name" value="COBK_CBIJ"/>
    <property type="match status" value="1"/>
</dbReference>
<dbReference type="PANTHER" id="PTHR36925:SF1">
    <property type="entry name" value="COBALT-PRECORRIN-6A REDUCTASE"/>
    <property type="match status" value="1"/>
</dbReference>
<dbReference type="Pfam" id="PF02571">
    <property type="entry name" value="CbiJ"/>
    <property type="match status" value="1"/>
</dbReference>
<keyword evidence="3" id="KW-0560">Oxidoreductase</keyword>
<dbReference type="Proteomes" id="UP000006023">
    <property type="component" value="Unassembled WGS sequence"/>
</dbReference>
<sequence length="260" mass="27619">MNAILILGGTGEGRELAGLLHDAGIEVITSLAGRVAQPRLPVGEVRIGGFGQYASGDGVTGLTNWLHENNIQAVVDATHPFAATITDHAAEAARRAGVPLLRLRRPAWDPADFPGGDRWHHADSIEAAAQQVSHLTTAGDRERVLLTTGRQDASAFAGIDSASFLIRVVDAPTGPLPPRHEILRSRGPYDTDSERRLLTDNHIDVLVTKNSGGALTRAKLDIAGPLDIDIVVVDRPAEPADMQVVDTVADAHTWCLDTVG</sequence>
<proteinExistence type="predicted"/>
<dbReference type="UniPathway" id="UPA00148"/>
<protein>
    <submittedName>
        <fullName evidence="4">Precorrin-6X reductase</fullName>
    </submittedName>
</protein>
<accession>G7GJK1</accession>
<dbReference type="NCBIfam" id="NF005968">
    <property type="entry name" value="PRK08057.1-2"/>
    <property type="match status" value="1"/>
</dbReference>
<dbReference type="NCBIfam" id="TIGR00715">
    <property type="entry name" value="precor6x_red"/>
    <property type="match status" value="1"/>
</dbReference>
<gene>
    <name evidence="4" type="primary">cobK</name>
    <name evidence="4" type="ORF">GOAMR_04_00940</name>
</gene>
<comment type="caution">
    <text evidence="4">The sequence shown here is derived from an EMBL/GenBank/DDBJ whole genome shotgun (WGS) entry which is preliminary data.</text>
</comment>